<accession>A0A955I4X3</accession>
<reference evidence="3" key="1">
    <citation type="submission" date="2020-04" db="EMBL/GenBank/DDBJ databases">
        <authorList>
            <person name="Zhang T."/>
        </authorList>
    </citation>
    <scope>NUCLEOTIDE SEQUENCE</scope>
    <source>
        <strain evidence="3">HKST-UBA12</strain>
    </source>
</reference>
<evidence type="ECO:0000256" key="1">
    <source>
        <dbReference type="ARBA" id="ARBA00006611"/>
    </source>
</evidence>
<dbReference type="Proteomes" id="UP000760819">
    <property type="component" value="Unassembled WGS sequence"/>
</dbReference>
<feature type="domain" description="Bacterial type II secretion system protein E" evidence="2">
    <location>
        <begin position="17"/>
        <end position="31"/>
    </location>
</feature>
<name>A0A955I4X3_9BACT</name>
<proteinExistence type="inferred from homology"/>
<gene>
    <name evidence="3" type="primary">tadA</name>
    <name evidence="3" type="ORF">KC640_00965</name>
</gene>
<organism evidence="3 4">
    <name type="scientific">Candidatus Dojkabacteria bacterium</name>
    <dbReference type="NCBI Taxonomy" id="2099670"/>
    <lineage>
        <taxon>Bacteria</taxon>
        <taxon>Candidatus Dojkabacteria</taxon>
    </lineage>
</organism>
<dbReference type="InterPro" id="IPR050921">
    <property type="entry name" value="T4SS_GSP_E_ATPase"/>
</dbReference>
<evidence type="ECO:0000259" key="2">
    <source>
        <dbReference type="PROSITE" id="PS00662"/>
    </source>
</evidence>
<protein>
    <submittedName>
        <fullName evidence="3">Flp pilus assembly complex ATPase component TadA</fullName>
    </submittedName>
</protein>
<dbReference type="InterPro" id="IPR001482">
    <property type="entry name" value="T2SS/T4SS_dom"/>
</dbReference>
<comment type="similarity">
    <text evidence="1">Belongs to the GSP E family.</text>
</comment>
<evidence type="ECO:0000313" key="4">
    <source>
        <dbReference type="Proteomes" id="UP000760819"/>
    </source>
</evidence>
<dbReference type="Gene3D" id="3.40.50.300">
    <property type="entry name" value="P-loop containing nucleotide triphosphate hydrolases"/>
    <property type="match status" value="1"/>
</dbReference>
<feature type="non-terminal residue" evidence="3">
    <location>
        <position position="1"/>
    </location>
</feature>
<evidence type="ECO:0000313" key="3">
    <source>
        <dbReference type="EMBL" id="MCA9378975.1"/>
    </source>
</evidence>
<reference evidence="3" key="2">
    <citation type="journal article" date="2021" name="Microbiome">
        <title>Successional dynamics and alternative stable states in a saline activated sludge microbial community over 9 years.</title>
        <authorList>
            <person name="Wang Y."/>
            <person name="Ye J."/>
            <person name="Ju F."/>
            <person name="Liu L."/>
            <person name="Boyd J.A."/>
            <person name="Deng Y."/>
            <person name="Parks D.H."/>
            <person name="Jiang X."/>
            <person name="Yin X."/>
            <person name="Woodcroft B.J."/>
            <person name="Tyson G.W."/>
            <person name="Hugenholtz P."/>
            <person name="Polz M.F."/>
            <person name="Zhang T."/>
        </authorList>
    </citation>
    <scope>NUCLEOTIDE SEQUENCE</scope>
    <source>
        <strain evidence="3">HKST-UBA12</strain>
    </source>
</reference>
<dbReference type="AlphaFoldDB" id="A0A955I4X3"/>
<dbReference type="PANTHER" id="PTHR30486">
    <property type="entry name" value="TWITCHING MOTILITY PROTEIN PILT"/>
    <property type="match status" value="1"/>
</dbReference>
<dbReference type="GO" id="GO:0016887">
    <property type="term" value="F:ATP hydrolysis activity"/>
    <property type="evidence" value="ECO:0007669"/>
    <property type="project" value="InterPro"/>
</dbReference>
<sequence length="174" mass="19074">GMHEDAESWDQALKSILRQDPDVVLIGEMRDLETISSAMTIAETGHLVFATLHTNDAAQTMDRIIDVFPEHQQNQIRTQLANVLTAVISQKLVPINAGGGRRVAVELLISTSAVQSAIREAKVHQIDNIIQTSAEIGMISMEKSLVNMVRQGLISPEQAQQFANKPNDVIALLK</sequence>
<dbReference type="EMBL" id="JAGQLI010000051">
    <property type="protein sequence ID" value="MCA9378975.1"/>
    <property type="molecule type" value="Genomic_DNA"/>
</dbReference>
<dbReference type="Pfam" id="PF00437">
    <property type="entry name" value="T2SSE"/>
    <property type="match status" value="1"/>
</dbReference>
<comment type="caution">
    <text evidence="3">The sequence shown here is derived from an EMBL/GenBank/DDBJ whole genome shotgun (WGS) entry which is preliminary data.</text>
</comment>
<dbReference type="PROSITE" id="PS00662">
    <property type="entry name" value="T2SP_E"/>
    <property type="match status" value="1"/>
</dbReference>
<dbReference type="InterPro" id="IPR027417">
    <property type="entry name" value="P-loop_NTPase"/>
</dbReference>
<dbReference type="SUPFAM" id="SSF52540">
    <property type="entry name" value="P-loop containing nucleoside triphosphate hydrolases"/>
    <property type="match status" value="1"/>
</dbReference>